<dbReference type="RefSeq" id="WP_086330701.1">
    <property type="nucleotide sequence ID" value="NZ_NGLE02000001.1"/>
</dbReference>
<dbReference type="STRING" id="1834181.A5880_001788"/>
<evidence type="ECO:0000256" key="2">
    <source>
        <dbReference type="ARBA" id="ARBA00023235"/>
    </source>
</evidence>
<dbReference type="GO" id="GO:0016853">
    <property type="term" value="F:isomerase activity"/>
    <property type="evidence" value="ECO:0007669"/>
    <property type="project" value="UniProtKB-KW"/>
</dbReference>
<comment type="caution">
    <text evidence="5">The sequence shown here is derived from an EMBL/GenBank/DDBJ whole genome shotgun (WGS) entry which is preliminary data.</text>
</comment>
<dbReference type="GO" id="GO:0005737">
    <property type="term" value="C:cytoplasm"/>
    <property type="evidence" value="ECO:0007669"/>
    <property type="project" value="TreeGrafter"/>
</dbReference>
<dbReference type="PIRSF" id="PIRSF016184">
    <property type="entry name" value="PhzC_PhzF"/>
    <property type="match status" value="1"/>
</dbReference>
<reference evidence="5" key="1">
    <citation type="submission" date="2017-05" db="EMBL/GenBank/DDBJ databases">
        <title>The Genome Sequence of Enterococcus sp. 4G2_DIV0659.</title>
        <authorList>
            <consortium name="The Broad Institute Genomics Platform"/>
            <consortium name="The Broad Institute Genomic Center for Infectious Diseases"/>
            <person name="Earl A."/>
            <person name="Manson A."/>
            <person name="Schwartman J."/>
            <person name="Gilmore M."/>
            <person name="Abouelleil A."/>
            <person name="Cao P."/>
            <person name="Chapman S."/>
            <person name="Cusick C."/>
            <person name="Shea T."/>
            <person name="Young S."/>
            <person name="Neafsey D."/>
            <person name="Nusbaum C."/>
            <person name="Birren B."/>
        </authorList>
    </citation>
    <scope>NUCLEOTIDE SEQUENCE [LARGE SCALE GENOMIC DNA]</scope>
    <source>
        <strain evidence="5">4G2_DIV0659</strain>
    </source>
</reference>
<dbReference type="EMBL" id="NGLE01000002">
    <property type="protein sequence ID" value="OTO08788.1"/>
    <property type="molecule type" value="Genomic_DNA"/>
</dbReference>
<dbReference type="Gene3D" id="3.10.310.10">
    <property type="entry name" value="Diaminopimelate Epimerase, Chain A, domain 1"/>
    <property type="match status" value="2"/>
</dbReference>
<gene>
    <name evidence="5" type="ORF">A5880_001788</name>
    <name evidence="4" type="ORF">A5880_001871</name>
</gene>
<name>A0A242CF93_9ENTE</name>
<dbReference type="AlphaFoldDB" id="A0A242CF93"/>
<proteinExistence type="inferred from homology"/>
<evidence type="ECO:0000256" key="1">
    <source>
        <dbReference type="ARBA" id="ARBA00008270"/>
    </source>
</evidence>
<dbReference type="InterPro" id="IPR003719">
    <property type="entry name" value="Phenazine_PhzF-like"/>
</dbReference>
<reference evidence="4 6" key="2">
    <citation type="submission" date="2018-07" db="EMBL/GenBank/DDBJ databases">
        <title>The Genome Sequence of Enterococcus sp. DIV0659b.</title>
        <authorList>
            <consortium name="The Broad Institute Genomics Platform"/>
            <consortium name="The Broad Institute Genomic Center for Infectious Diseases"/>
            <person name="Earl A."/>
            <person name="Manson A."/>
            <person name="Schwartman J."/>
            <person name="Gilmore M."/>
            <person name="Abouelleil A."/>
            <person name="Cao P."/>
            <person name="Chapman S."/>
            <person name="Cusick C."/>
            <person name="Shea T."/>
            <person name="Young S."/>
            <person name="Neafsey D."/>
            <person name="Nusbaum C."/>
            <person name="Birren B."/>
        </authorList>
    </citation>
    <scope>NUCLEOTIDE SEQUENCE [LARGE SCALE GENOMIC DNA]</scope>
    <source>
        <strain evidence="4 6">4G2_DIV0659</strain>
    </source>
</reference>
<organism evidence="5">
    <name type="scientific">Candidatus Enterococcus mansonii</name>
    <dbReference type="NCBI Taxonomy" id="1834181"/>
    <lineage>
        <taxon>Bacteria</taxon>
        <taxon>Bacillati</taxon>
        <taxon>Bacillota</taxon>
        <taxon>Bacilli</taxon>
        <taxon>Lactobacillales</taxon>
        <taxon>Enterococcaceae</taxon>
        <taxon>Enterococcus</taxon>
    </lineage>
</organism>
<dbReference type="EMBL" id="NGLE02000001">
    <property type="protein sequence ID" value="MEI5994313.1"/>
    <property type="molecule type" value="Genomic_DNA"/>
</dbReference>
<dbReference type="Pfam" id="PF02567">
    <property type="entry name" value="PhzC-PhzF"/>
    <property type="match status" value="1"/>
</dbReference>
<evidence type="ECO:0000256" key="3">
    <source>
        <dbReference type="PIRSR" id="PIRSR016184-1"/>
    </source>
</evidence>
<dbReference type="OrthoDB" id="9788221at2"/>
<dbReference type="Proteomes" id="UP000195139">
    <property type="component" value="Unassembled WGS sequence"/>
</dbReference>
<evidence type="ECO:0000313" key="4">
    <source>
        <dbReference type="EMBL" id="MEI5994313.1"/>
    </source>
</evidence>
<evidence type="ECO:0000313" key="6">
    <source>
        <dbReference type="Proteomes" id="UP000195139"/>
    </source>
</evidence>
<dbReference type="SUPFAM" id="SSF54506">
    <property type="entry name" value="Diaminopimelate epimerase-like"/>
    <property type="match status" value="1"/>
</dbReference>
<keyword evidence="6" id="KW-1185">Reference proteome</keyword>
<accession>A0A242CF93</accession>
<keyword evidence="2" id="KW-0413">Isomerase</keyword>
<sequence>MKITVYVASAFSKNHKGGNKAGVVLMENTLTNTQKMAIAKQLGYAETAFISESDVAEYKFDYFTPKEEVDLCGHATIGSFAILRHLNQLSRNNYTIETNSGVLAITIKDDILFMEQNKPIFYEVIAPNEFVDCFDYQVIDNNYPIQIVSTGLKDILIPIKSDTQLHGLKPNFEKIKEISQSYNVIGTHLYTFDENRIICRNFAPLYDINEEAATGTSNGALACYLYERGYLQKETYVFEQGYSLHSLSEIVVKLATDSQDNIEKVYVGGQGYYCEAKCLIVEEDLETLE</sequence>
<dbReference type="NCBIfam" id="TIGR00654">
    <property type="entry name" value="PhzF_family"/>
    <property type="match status" value="1"/>
</dbReference>
<protein>
    <submittedName>
        <fullName evidence="5">Phenazine biosynthesis protein PhzF</fullName>
    </submittedName>
</protein>
<dbReference type="PANTHER" id="PTHR13774:SF39">
    <property type="entry name" value="BIOSYNTHESIS PROTEIN, PUTATIVE-RELATED"/>
    <property type="match status" value="1"/>
</dbReference>
<comment type="similarity">
    <text evidence="1">Belongs to the PhzF family.</text>
</comment>
<evidence type="ECO:0000313" key="5">
    <source>
        <dbReference type="EMBL" id="OTO08788.1"/>
    </source>
</evidence>
<dbReference type="PANTHER" id="PTHR13774">
    <property type="entry name" value="PHENAZINE BIOSYNTHESIS PROTEIN"/>
    <property type="match status" value="1"/>
</dbReference>
<feature type="active site" evidence="3">
    <location>
        <position position="46"/>
    </location>
</feature>